<name>A0A834EZ39_ORYME</name>
<evidence type="ECO:0000313" key="2">
    <source>
        <dbReference type="EMBL" id="KAF6718985.1"/>
    </source>
</evidence>
<evidence type="ECO:0000313" key="3">
    <source>
        <dbReference type="Proteomes" id="UP000646548"/>
    </source>
</evidence>
<dbReference type="EMBL" id="WKFB01000661">
    <property type="protein sequence ID" value="KAF6718985.1"/>
    <property type="molecule type" value="Genomic_DNA"/>
</dbReference>
<dbReference type="AlphaFoldDB" id="A0A834EZ39"/>
<feature type="region of interest" description="Disordered" evidence="1">
    <location>
        <begin position="51"/>
        <end position="70"/>
    </location>
</feature>
<organism evidence="2 3">
    <name type="scientific">Oryzias melastigma</name>
    <name type="common">Marine medaka</name>
    <dbReference type="NCBI Taxonomy" id="30732"/>
    <lineage>
        <taxon>Eukaryota</taxon>
        <taxon>Metazoa</taxon>
        <taxon>Chordata</taxon>
        <taxon>Craniata</taxon>
        <taxon>Vertebrata</taxon>
        <taxon>Euteleostomi</taxon>
        <taxon>Actinopterygii</taxon>
        <taxon>Neopterygii</taxon>
        <taxon>Teleostei</taxon>
        <taxon>Neoteleostei</taxon>
        <taxon>Acanthomorphata</taxon>
        <taxon>Ovalentaria</taxon>
        <taxon>Atherinomorphae</taxon>
        <taxon>Beloniformes</taxon>
        <taxon>Adrianichthyidae</taxon>
        <taxon>Oryziinae</taxon>
        <taxon>Oryzias</taxon>
    </lineage>
</organism>
<accession>A0A834EZ39</accession>
<dbReference type="Proteomes" id="UP000646548">
    <property type="component" value="Unassembled WGS sequence"/>
</dbReference>
<feature type="region of interest" description="Disordered" evidence="1">
    <location>
        <begin position="148"/>
        <end position="167"/>
    </location>
</feature>
<comment type="caution">
    <text evidence="2">The sequence shown here is derived from an EMBL/GenBank/DDBJ whole genome shotgun (WGS) entry which is preliminary data.</text>
</comment>
<evidence type="ECO:0000256" key="1">
    <source>
        <dbReference type="SAM" id="MobiDB-lite"/>
    </source>
</evidence>
<protein>
    <submittedName>
        <fullName evidence="2">Uncharacterized protein</fullName>
    </submittedName>
</protein>
<gene>
    <name evidence="2" type="ORF">FQA47_015076</name>
</gene>
<feature type="compositionally biased region" description="Basic and acidic residues" evidence="1">
    <location>
        <begin position="61"/>
        <end position="70"/>
    </location>
</feature>
<reference evidence="2" key="1">
    <citation type="journal article" name="BMC Genomics">
        <title>Long-read sequencing and de novo genome assembly of marine medaka (Oryzias melastigma).</title>
        <authorList>
            <person name="Liang P."/>
            <person name="Saqib H.S.A."/>
            <person name="Ni X."/>
            <person name="Shen Y."/>
        </authorList>
    </citation>
    <scope>NUCLEOTIDE SEQUENCE</scope>
    <source>
        <strain evidence="2">Bigg-433</strain>
    </source>
</reference>
<sequence length="167" mass="18610">MSPVRFPVCNRRRYTLVSSYCTLFSSEAKLGGDLVDSQILLLHPECLNGRRSRRSTQTAQTRRETGTRHSGQREDFLSAFTCADVNATAGHLWRCGRGLSALIVKVSHSSHQHLHQQLFISAGGGSLQPFPLMRFRLQQLRINRGDVRIGQQRAPDRPAEGAGSLEV</sequence>
<proteinExistence type="predicted"/>